<reference evidence="2" key="1">
    <citation type="submission" date="2015-08" db="EMBL/GenBank/DDBJ databases">
        <title>Genome sequence of the strict anaerobe Clostridium homopropionicum LuHBu1 (DSM 5847T).</title>
        <authorList>
            <person name="Poehlein A."/>
            <person name="Beck M."/>
            <person name="Schiel-Bengelsdorf B."/>
            <person name="Bengelsdorf F.R."/>
            <person name="Daniel R."/>
            <person name="Duerre P."/>
        </authorList>
    </citation>
    <scope>NUCLEOTIDE SEQUENCE [LARGE SCALE GENOMIC DNA]</scope>
    <source>
        <strain evidence="2">DSM 5847</strain>
    </source>
</reference>
<protein>
    <submittedName>
        <fullName evidence="1">Uncharacterized protein</fullName>
    </submittedName>
</protein>
<dbReference type="AlphaFoldDB" id="A0A0L6ZDK9"/>
<dbReference type="STRING" id="36844.SAMN04488501_10495"/>
<evidence type="ECO:0000313" key="1">
    <source>
        <dbReference type="EMBL" id="KOA21037.1"/>
    </source>
</evidence>
<sequence>MPNMSTAVDNNYNKRGLINENTFDKIVNELPKMNSIDLYIMYDAGEPLLDKNLTNRIKNLEIKPMQQYS</sequence>
<name>A0A0L6ZDK9_9CLOT</name>
<dbReference type="RefSeq" id="WP_052220217.1">
    <property type="nucleotide sequence ID" value="NZ_LHUR01000011.1"/>
</dbReference>
<gene>
    <name evidence="1" type="ORF">CLHOM_06250</name>
</gene>
<accession>A0A0L6ZDK9</accession>
<proteinExistence type="predicted"/>
<organism evidence="1 2">
    <name type="scientific">Clostridium homopropionicum DSM 5847</name>
    <dbReference type="NCBI Taxonomy" id="1121318"/>
    <lineage>
        <taxon>Bacteria</taxon>
        <taxon>Bacillati</taxon>
        <taxon>Bacillota</taxon>
        <taxon>Clostridia</taxon>
        <taxon>Eubacteriales</taxon>
        <taxon>Clostridiaceae</taxon>
        <taxon>Clostridium</taxon>
    </lineage>
</organism>
<dbReference type="Proteomes" id="UP000037043">
    <property type="component" value="Unassembled WGS sequence"/>
</dbReference>
<comment type="caution">
    <text evidence="1">The sequence shown here is derived from an EMBL/GenBank/DDBJ whole genome shotgun (WGS) entry which is preliminary data.</text>
</comment>
<evidence type="ECO:0000313" key="2">
    <source>
        <dbReference type="Proteomes" id="UP000037043"/>
    </source>
</evidence>
<dbReference type="EMBL" id="LHUR01000011">
    <property type="protein sequence ID" value="KOA21037.1"/>
    <property type="molecule type" value="Genomic_DNA"/>
</dbReference>
<keyword evidence="2" id="KW-1185">Reference proteome</keyword>